<dbReference type="AlphaFoldDB" id="X7YMT6"/>
<protein>
    <submittedName>
        <fullName evidence="1">HxxPF-repeated domain protein</fullName>
    </submittedName>
</protein>
<reference evidence="1" key="1">
    <citation type="submission" date="2014-01" db="EMBL/GenBank/DDBJ databases">
        <authorList>
            <person name="Brown-Elliot B."/>
            <person name="Wallace R."/>
            <person name="Lenaerts A."/>
            <person name="Ordway D."/>
            <person name="DeGroote M.A."/>
            <person name="Parker T."/>
            <person name="Sizemore C."/>
            <person name="Tallon L.J."/>
            <person name="Sadzewicz L.K."/>
            <person name="Sengamalay N."/>
            <person name="Fraser C.M."/>
            <person name="Hine E."/>
            <person name="Shefchek K.A."/>
            <person name="Das S.P."/>
            <person name="Tettelin H."/>
        </authorList>
    </citation>
    <scope>NUCLEOTIDE SEQUENCE [LARGE SCALE GENOMIC DNA]</scope>
    <source>
        <strain evidence="1">4042</strain>
    </source>
</reference>
<dbReference type="EMBL" id="JAOB01000092">
    <property type="protein sequence ID" value="EUA07788.1"/>
    <property type="molecule type" value="Genomic_DNA"/>
</dbReference>
<name>X7YMT6_MYCXE</name>
<sequence length="137" mass="15152">MDTRTARMDLAFSIEERWTEHGQPAGICGVVEFRTDVFDAASIQMLIGRLQRVVVAMTADPRRVLSSVEVVDAAELARLGEVGNRVVLTRPAPVLVSVPRLFAGQVARARMRWRSAVVGDRGVTGSSMRRRTGWRTC</sequence>
<dbReference type="PATRIC" id="fig|1299334.3.peg.9660"/>
<proteinExistence type="predicted"/>
<accession>X7YMT6</accession>
<evidence type="ECO:0000313" key="1">
    <source>
        <dbReference type="EMBL" id="EUA07788.1"/>
    </source>
</evidence>
<dbReference type="Gene3D" id="3.30.559.30">
    <property type="entry name" value="Nonribosomal peptide synthetase, condensation domain"/>
    <property type="match status" value="1"/>
</dbReference>
<gene>
    <name evidence="1" type="ORF">I553_9118</name>
</gene>
<comment type="caution">
    <text evidence="1">The sequence shown here is derived from an EMBL/GenBank/DDBJ whole genome shotgun (WGS) entry which is preliminary data.</text>
</comment>
<organism evidence="1">
    <name type="scientific">Mycobacterium xenopi 4042</name>
    <dbReference type="NCBI Taxonomy" id="1299334"/>
    <lineage>
        <taxon>Bacteria</taxon>
        <taxon>Bacillati</taxon>
        <taxon>Actinomycetota</taxon>
        <taxon>Actinomycetes</taxon>
        <taxon>Mycobacteriales</taxon>
        <taxon>Mycobacteriaceae</taxon>
        <taxon>Mycobacterium</taxon>
    </lineage>
</organism>